<organism evidence="1 2">
    <name type="scientific">Coccomyxa viridis</name>
    <dbReference type="NCBI Taxonomy" id="1274662"/>
    <lineage>
        <taxon>Eukaryota</taxon>
        <taxon>Viridiplantae</taxon>
        <taxon>Chlorophyta</taxon>
        <taxon>core chlorophytes</taxon>
        <taxon>Trebouxiophyceae</taxon>
        <taxon>Trebouxiophyceae incertae sedis</taxon>
        <taxon>Coccomyxaceae</taxon>
        <taxon>Coccomyxa</taxon>
    </lineage>
</organism>
<keyword evidence="2" id="KW-1185">Reference proteome</keyword>
<evidence type="ECO:0000313" key="2">
    <source>
        <dbReference type="Proteomes" id="UP001314263"/>
    </source>
</evidence>
<reference evidence="1 2" key="1">
    <citation type="submission" date="2023-10" db="EMBL/GenBank/DDBJ databases">
        <authorList>
            <person name="Maclean D."/>
            <person name="Macfadyen A."/>
        </authorList>
    </citation>
    <scope>NUCLEOTIDE SEQUENCE [LARGE SCALE GENOMIC DNA]</scope>
</reference>
<protein>
    <submittedName>
        <fullName evidence="1">Uncharacterized protein</fullName>
    </submittedName>
</protein>
<dbReference type="AlphaFoldDB" id="A0AAV1HQZ8"/>
<comment type="caution">
    <text evidence="1">The sequence shown here is derived from an EMBL/GenBank/DDBJ whole genome shotgun (WGS) entry which is preliminary data.</text>
</comment>
<sequence length="85" mass="9186">MPIRTLKINDNYTSELLGIRGLGLGSFFPQASGSKIDSAIVHLVPELSGRCRICSAPWACQDPVEAGWLKTTGTLYGEVHRCPAL</sequence>
<evidence type="ECO:0000313" key="1">
    <source>
        <dbReference type="EMBL" id="CAK0733621.1"/>
    </source>
</evidence>
<dbReference type="Proteomes" id="UP001314263">
    <property type="component" value="Unassembled WGS sequence"/>
</dbReference>
<dbReference type="EMBL" id="CAUYUE010000001">
    <property type="protein sequence ID" value="CAK0733621.1"/>
    <property type="molecule type" value="Genomic_DNA"/>
</dbReference>
<accession>A0AAV1HQZ8</accession>
<name>A0AAV1HQZ8_9CHLO</name>
<proteinExistence type="predicted"/>
<gene>
    <name evidence="1" type="ORF">CVIRNUC_000305</name>
</gene>